<sequence length="51" mass="5943">VTDLPKGHHFLKASRQVQVHYVVQHSCERPGSLAYSLLVPMDKGYYHYVWT</sequence>
<dbReference type="Proteomes" id="UP001233172">
    <property type="component" value="Unassembled WGS sequence"/>
</dbReference>
<evidence type="ECO:0000313" key="1">
    <source>
        <dbReference type="EMBL" id="KAK0067765.1"/>
    </source>
</evidence>
<name>A0AAD8C7I5_BIOPF</name>
<organism evidence="1 2">
    <name type="scientific">Biomphalaria pfeifferi</name>
    <name type="common">Bloodfluke planorb</name>
    <name type="synonym">Freshwater snail</name>
    <dbReference type="NCBI Taxonomy" id="112525"/>
    <lineage>
        <taxon>Eukaryota</taxon>
        <taxon>Metazoa</taxon>
        <taxon>Spiralia</taxon>
        <taxon>Lophotrochozoa</taxon>
        <taxon>Mollusca</taxon>
        <taxon>Gastropoda</taxon>
        <taxon>Heterobranchia</taxon>
        <taxon>Euthyneura</taxon>
        <taxon>Panpulmonata</taxon>
        <taxon>Hygrophila</taxon>
        <taxon>Lymnaeoidea</taxon>
        <taxon>Planorbidae</taxon>
        <taxon>Biomphalaria</taxon>
    </lineage>
</organism>
<dbReference type="EMBL" id="JASAOG010000006">
    <property type="protein sequence ID" value="KAK0067765.1"/>
    <property type="molecule type" value="Genomic_DNA"/>
</dbReference>
<dbReference type="AlphaFoldDB" id="A0AAD8C7I5"/>
<reference evidence="1" key="1">
    <citation type="journal article" date="2023" name="PLoS Negl. Trop. Dis.">
        <title>A genome sequence for Biomphalaria pfeifferi, the major vector snail for the human-infecting parasite Schistosoma mansoni.</title>
        <authorList>
            <person name="Bu L."/>
            <person name="Lu L."/>
            <person name="Laidemitt M.R."/>
            <person name="Zhang S.M."/>
            <person name="Mutuku M."/>
            <person name="Mkoji G."/>
            <person name="Steinauer M."/>
            <person name="Loker E.S."/>
        </authorList>
    </citation>
    <scope>NUCLEOTIDE SEQUENCE</scope>
    <source>
        <strain evidence="1">KasaAsao</strain>
    </source>
</reference>
<feature type="non-terminal residue" evidence="1">
    <location>
        <position position="51"/>
    </location>
</feature>
<feature type="non-terminal residue" evidence="1">
    <location>
        <position position="1"/>
    </location>
</feature>
<proteinExistence type="predicted"/>
<keyword evidence="2" id="KW-1185">Reference proteome</keyword>
<evidence type="ECO:0000313" key="2">
    <source>
        <dbReference type="Proteomes" id="UP001233172"/>
    </source>
</evidence>
<comment type="caution">
    <text evidence="1">The sequence shown here is derived from an EMBL/GenBank/DDBJ whole genome shotgun (WGS) entry which is preliminary data.</text>
</comment>
<gene>
    <name evidence="1" type="ORF">Bpfe_002606</name>
</gene>
<accession>A0AAD8C7I5</accession>
<reference evidence="1" key="2">
    <citation type="submission" date="2023-04" db="EMBL/GenBank/DDBJ databases">
        <authorList>
            <person name="Bu L."/>
            <person name="Lu L."/>
            <person name="Laidemitt M.R."/>
            <person name="Zhang S.M."/>
            <person name="Mutuku M."/>
            <person name="Mkoji G."/>
            <person name="Steinauer M."/>
            <person name="Loker E.S."/>
        </authorList>
    </citation>
    <scope>NUCLEOTIDE SEQUENCE</scope>
    <source>
        <strain evidence="1">KasaAsao</strain>
        <tissue evidence="1">Whole Snail</tissue>
    </source>
</reference>
<protein>
    <submittedName>
        <fullName evidence="1">Uncharacterized protein</fullName>
    </submittedName>
</protein>